<dbReference type="Pfam" id="PF19287">
    <property type="entry name" value="DUF5910"/>
    <property type="match status" value="1"/>
</dbReference>
<dbReference type="STRING" id="1209926.A0A1G4BE03"/>
<feature type="chain" id="PRO_5009602776" description="DUF1214 domain-containing protein" evidence="1">
    <location>
        <begin position="22"/>
        <end position="189"/>
    </location>
</feature>
<dbReference type="GeneID" id="34558128"/>
<evidence type="ECO:0000256" key="1">
    <source>
        <dbReference type="SAM" id="SignalP"/>
    </source>
</evidence>
<feature type="signal peptide" evidence="1">
    <location>
        <begin position="1"/>
        <end position="21"/>
    </location>
</feature>
<keyword evidence="1" id="KW-0732">Signal</keyword>
<dbReference type="RefSeq" id="XP_022476759.1">
    <property type="nucleotide sequence ID" value="XM_022616618.1"/>
</dbReference>
<protein>
    <recommendedName>
        <fullName evidence="4">DUF1214 domain-containing protein</fullName>
    </recommendedName>
</protein>
<name>A0A1G4BE03_9PEZI</name>
<dbReference type="AlphaFoldDB" id="A0A1G4BE03"/>
<reference evidence="2 3" key="1">
    <citation type="submission" date="2016-09" db="EMBL/GenBank/DDBJ databases">
        <authorList>
            <person name="Capua I."/>
            <person name="De Benedictis P."/>
            <person name="Joannis T."/>
            <person name="Lombin L.H."/>
            <person name="Cattoli G."/>
        </authorList>
    </citation>
    <scope>NUCLEOTIDE SEQUENCE [LARGE SCALE GENOMIC DNA]</scope>
    <source>
        <strain evidence="2 3">IMI 309357</strain>
    </source>
</reference>
<evidence type="ECO:0008006" key="4">
    <source>
        <dbReference type="Google" id="ProtNLM"/>
    </source>
</evidence>
<accession>A0A1G4BE03</accession>
<sequence length="189" mass="21785">MVLVTLNHLLLLFSLSNIILAAEMLIGYRRVSRAEADLINQYGNIFRDEAYDKAASENGGAQLGAGVYLSLSPKGYNAYNNDWWCWVLAQSKPFTAAPKVWIPRSEWDKDEEKISAYTQDHLKEGETSTYAIRMAQVKDYSEGTWQILIPTRMVQEDKLDTRAECVANYHDMWYTKAVSFEHWYNIRNA</sequence>
<dbReference type="InterPro" id="IPR045564">
    <property type="entry name" value="DUF5910"/>
</dbReference>
<gene>
    <name evidence="2" type="ORF">CORC01_04971</name>
</gene>
<comment type="caution">
    <text evidence="2">The sequence shown here is derived from an EMBL/GenBank/DDBJ whole genome shotgun (WGS) entry which is preliminary data.</text>
</comment>
<dbReference type="EMBL" id="MJBS01000034">
    <property type="protein sequence ID" value="OHE99613.1"/>
    <property type="molecule type" value="Genomic_DNA"/>
</dbReference>
<organism evidence="2 3">
    <name type="scientific">Colletotrichum orchidophilum</name>
    <dbReference type="NCBI Taxonomy" id="1209926"/>
    <lineage>
        <taxon>Eukaryota</taxon>
        <taxon>Fungi</taxon>
        <taxon>Dikarya</taxon>
        <taxon>Ascomycota</taxon>
        <taxon>Pezizomycotina</taxon>
        <taxon>Sordariomycetes</taxon>
        <taxon>Hypocreomycetidae</taxon>
        <taxon>Glomerellales</taxon>
        <taxon>Glomerellaceae</taxon>
        <taxon>Colletotrichum</taxon>
    </lineage>
</organism>
<evidence type="ECO:0000313" key="2">
    <source>
        <dbReference type="EMBL" id="OHE99613.1"/>
    </source>
</evidence>
<evidence type="ECO:0000313" key="3">
    <source>
        <dbReference type="Proteomes" id="UP000176998"/>
    </source>
</evidence>
<dbReference type="Proteomes" id="UP000176998">
    <property type="component" value="Unassembled WGS sequence"/>
</dbReference>
<proteinExistence type="predicted"/>
<keyword evidence="3" id="KW-1185">Reference proteome</keyword>
<dbReference type="OrthoDB" id="4540223at2759"/>